<proteinExistence type="inferred from homology"/>
<evidence type="ECO:0000256" key="8">
    <source>
        <dbReference type="ARBA" id="ARBA00023315"/>
    </source>
</evidence>
<feature type="domain" description="Condensation" evidence="12">
    <location>
        <begin position="35"/>
        <end position="160"/>
    </location>
</feature>
<dbReference type="PANTHER" id="PTHR28037:SF1">
    <property type="entry name" value="ALCOHOL O-ACETYLTRANSFERASE 1-RELATED"/>
    <property type="match status" value="1"/>
</dbReference>
<dbReference type="Pfam" id="PF16911">
    <property type="entry name" value="PapA_C"/>
    <property type="match status" value="1"/>
</dbReference>
<dbReference type="InterPro" id="IPR052058">
    <property type="entry name" value="Alcohol_O-acetyltransferase"/>
</dbReference>
<dbReference type="InterPro" id="IPR001242">
    <property type="entry name" value="Condensation_dom"/>
</dbReference>
<dbReference type="Pfam" id="PF00668">
    <property type="entry name" value="Condensation"/>
    <property type="match status" value="1"/>
</dbReference>
<evidence type="ECO:0000259" key="12">
    <source>
        <dbReference type="Pfam" id="PF00668"/>
    </source>
</evidence>
<evidence type="ECO:0000256" key="5">
    <source>
        <dbReference type="ARBA" id="ARBA00012866"/>
    </source>
</evidence>
<keyword evidence="7" id="KW-0808">Transferase</keyword>
<dbReference type="AlphaFoldDB" id="A0A1K0FT22"/>
<keyword evidence="15" id="KW-1185">Reference proteome</keyword>
<evidence type="ECO:0000256" key="2">
    <source>
        <dbReference type="ARBA" id="ARBA00000625"/>
    </source>
</evidence>
<evidence type="ECO:0000256" key="4">
    <source>
        <dbReference type="ARBA" id="ARBA00006558"/>
    </source>
</evidence>
<evidence type="ECO:0000256" key="3">
    <source>
        <dbReference type="ARBA" id="ARBA00001907"/>
    </source>
</evidence>
<accession>A0A1K0FT22</accession>
<protein>
    <recommendedName>
        <fullName evidence="6">Phthiocerol/phthiodiolone dimycocerosyl transferase</fullName>
        <ecNumber evidence="5">2.3.1.282</ecNumber>
    </recommendedName>
    <alternativeName>
        <fullName evidence="11">Acyltransferase PapA5</fullName>
    </alternativeName>
    <alternativeName>
        <fullName evidence="9">Phthiocerol/phthiodiolone O-acyltransferase</fullName>
    </alternativeName>
    <alternativeName>
        <fullName evidence="10">Polyketide synthase-associated protein A5</fullName>
    </alternativeName>
</protein>
<dbReference type="PANTHER" id="PTHR28037">
    <property type="entry name" value="ALCOHOL O-ACETYLTRANSFERASE 1-RELATED"/>
    <property type="match status" value="1"/>
</dbReference>
<gene>
    <name evidence="14" type="ORF">BG844_01610</name>
</gene>
<comment type="catalytic activity">
    <reaction evidence="3">
        <text>2 a mycocerosyl-[mycocerosic acid synthase] + a phthiodiolone = a dimycocerosyl phthiodiolone + 2 holo-[mycocerosic acid synthase].</text>
        <dbReference type="EC" id="2.3.1.282"/>
    </reaction>
</comment>
<dbReference type="GO" id="GO:0016746">
    <property type="term" value="F:acyltransferase activity"/>
    <property type="evidence" value="ECO:0007669"/>
    <property type="project" value="UniProtKB-KW"/>
</dbReference>
<evidence type="ECO:0000256" key="6">
    <source>
        <dbReference type="ARBA" id="ARBA00013449"/>
    </source>
</evidence>
<dbReference type="EC" id="2.3.1.282" evidence="5"/>
<dbReference type="Gene3D" id="3.30.559.10">
    <property type="entry name" value="Chloramphenicol acetyltransferase-like domain"/>
    <property type="match status" value="1"/>
</dbReference>
<dbReference type="GO" id="GO:0008610">
    <property type="term" value="P:lipid biosynthetic process"/>
    <property type="evidence" value="ECO:0007669"/>
    <property type="project" value="UniProtKB-ARBA"/>
</dbReference>
<evidence type="ECO:0000259" key="13">
    <source>
        <dbReference type="Pfam" id="PF16911"/>
    </source>
</evidence>
<evidence type="ECO:0000256" key="11">
    <source>
        <dbReference type="ARBA" id="ARBA00033407"/>
    </source>
</evidence>
<dbReference type="EMBL" id="MEIA01000007">
    <property type="protein sequence ID" value="OJF15957.1"/>
    <property type="molecule type" value="Genomic_DNA"/>
</dbReference>
<feature type="domain" description="Phthiocerol/phthiodiolone dimycocerosyl transferase C-terminal" evidence="13">
    <location>
        <begin position="234"/>
        <end position="340"/>
    </location>
</feature>
<dbReference type="SUPFAM" id="SSF52777">
    <property type="entry name" value="CoA-dependent acyltransferases"/>
    <property type="match status" value="2"/>
</dbReference>
<dbReference type="RefSeq" id="WP_071802904.1">
    <property type="nucleotide sequence ID" value="NZ_MEIA01000007.1"/>
</dbReference>
<evidence type="ECO:0000256" key="10">
    <source>
        <dbReference type="ARBA" id="ARBA00032317"/>
    </source>
</evidence>
<name>A0A1K0FT22_9ACTN</name>
<comment type="catalytic activity">
    <reaction evidence="2">
        <text>2 a mycocerosyl-[mycocerosic acid synthase] + a phenolphthiocerol = a dimycocerosyl phenolphthiocerol + 2 holo-[mycocerosic acid synthase].</text>
        <dbReference type="EC" id="2.3.1.282"/>
    </reaction>
</comment>
<evidence type="ECO:0000256" key="1">
    <source>
        <dbReference type="ARBA" id="ARBA00000026"/>
    </source>
</evidence>
<comment type="similarity">
    <text evidence="4">Belongs to the acyltransferase PapA5 family.</text>
</comment>
<sequence length="460" mass="50130">MSTSAGEHTDPDVRRPLSPLERWYWIADQISPLHVIARVRLHGHFAPELARRSLDGLQARHPLLRVAIATDAGRPAAFVPCAGTIPLREVTTTDADAETRWQQEINDRELVDRLDWRTGPLLRAVVVTRGDEVHDLVLTLAHCIADGTTALSLLQQWIRIADGYRSGAGAPARARSLPAPEDLFPRRHRGTSGALAVVRAQLRDQIARVRWRPRRIAASAAVPFDRRRTGFIHRSLSAAQVDALADVCRREGATVHGALAAEMAAAVAEDAGSGADGHVVVGSPVDFRGELDPPVSPDEVGAYVATIPSYVPHRPGAPLWPAARAVSDDLARRRRRGEHLSMIGLLRWLGPPDLAASTPFVRQVERQGPGNLCLSNLGRHQFPDELGPWRLSGAQFVAGISVSGYFVATVNTTHDHLFWNFTYVDGIVPRARAERLADACVTTLLSAVAADPHRGRTHVV</sequence>
<evidence type="ECO:0000313" key="14">
    <source>
        <dbReference type="EMBL" id="OJF15957.1"/>
    </source>
</evidence>
<reference evidence="14 15" key="1">
    <citation type="submission" date="2016-09" db="EMBL/GenBank/DDBJ databases">
        <title>Couchioplanes caeruleus draft genome sequence.</title>
        <authorList>
            <person name="Sheehan J."/>
            <person name="Caffrey P."/>
        </authorList>
    </citation>
    <scope>NUCLEOTIDE SEQUENCE [LARGE SCALE GENOMIC DNA]</scope>
    <source>
        <strain evidence="14 15">DSM 43634</strain>
    </source>
</reference>
<evidence type="ECO:0000256" key="9">
    <source>
        <dbReference type="ARBA" id="ARBA00030465"/>
    </source>
</evidence>
<evidence type="ECO:0000313" key="15">
    <source>
        <dbReference type="Proteomes" id="UP000182486"/>
    </source>
</evidence>
<dbReference type="InterPro" id="IPR031641">
    <property type="entry name" value="PapA_C"/>
</dbReference>
<keyword evidence="8" id="KW-0012">Acyltransferase</keyword>
<dbReference type="Proteomes" id="UP000182486">
    <property type="component" value="Unassembled WGS sequence"/>
</dbReference>
<comment type="catalytic activity">
    <reaction evidence="1">
        <text>2 a mycocerosyl-[mycocerosic acid synthase] + a phthiocerol = a dimycocerosyl phthiocerol + 2 holo-[mycocerosic acid synthase].</text>
        <dbReference type="EC" id="2.3.1.282"/>
    </reaction>
</comment>
<evidence type="ECO:0000256" key="7">
    <source>
        <dbReference type="ARBA" id="ARBA00022679"/>
    </source>
</evidence>
<organism evidence="14 15">
    <name type="scientific">Couchioplanes caeruleus subsp. caeruleus</name>
    <dbReference type="NCBI Taxonomy" id="56427"/>
    <lineage>
        <taxon>Bacteria</taxon>
        <taxon>Bacillati</taxon>
        <taxon>Actinomycetota</taxon>
        <taxon>Actinomycetes</taxon>
        <taxon>Micromonosporales</taxon>
        <taxon>Micromonosporaceae</taxon>
        <taxon>Couchioplanes</taxon>
    </lineage>
</organism>
<dbReference type="InterPro" id="IPR023213">
    <property type="entry name" value="CAT-like_dom_sf"/>
</dbReference>
<dbReference type="Gene3D" id="3.30.559.30">
    <property type="entry name" value="Nonribosomal peptide synthetase, condensation domain"/>
    <property type="match status" value="1"/>
</dbReference>
<comment type="caution">
    <text evidence="14">The sequence shown here is derived from an EMBL/GenBank/DDBJ whole genome shotgun (WGS) entry which is preliminary data.</text>
</comment>